<reference evidence="1 2" key="1">
    <citation type="submission" date="2013-04" db="EMBL/GenBank/DDBJ databases">
        <authorList>
            <person name="Harkins D.M."/>
            <person name="Durkin A.S."/>
            <person name="Brinkac L.M."/>
            <person name="Haft D.H."/>
            <person name="Selengut J.D."/>
            <person name="Sanka R."/>
            <person name="DePew J."/>
            <person name="Purushe J."/>
            <person name="Hartskeerl R.A."/>
            <person name="Ahmed A."/>
            <person name="van der Linden H."/>
            <person name="Goris M.G.A."/>
            <person name="Vinetz J.M."/>
            <person name="Sutton G.G."/>
            <person name="Nierman W.C."/>
            <person name="Fouts D.E."/>
        </authorList>
    </citation>
    <scope>NUCLEOTIDE SEQUENCE [LARGE SCALE GENOMIC DNA]</scope>
    <source>
        <strain evidence="1 2">Sao Paulo</strain>
    </source>
</reference>
<organism evidence="1 2">
    <name type="scientific">Leptospira yanagawae serovar Saopaulo str. Sao Paulo = ATCC 700523</name>
    <dbReference type="NCBI Taxonomy" id="1249483"/>
    <lineage>
        <taxon>Bacteria</taxon>
        <taxon>Pseudomonadati</taxon>
        <taxon>Spirochaetota</taxon>
        <taxon>Spirochaetia</taxon>
        <taxon>Leptospirales</taxon>
        <taxon>Leptospiraceae</taxon>
        <taxon>Leptospira</taxon>
    </lineage>
</organism>
<evidence type="ECO:0000313" key="2">
    <source>
        <dbReference type="Proteomes" id="UP000013996"/>
    </source>
</evidence>
<protein>
    <submittedName>
        <fullName evidence="1">Uncharacterized protein</fullName>
    </submittedName>
</protein>
<gene>
    <name evidence="1" type="ORF">LEP1GSC202_0729</name>
</gene>
<accession>A0A5E8HDL7</accession>
<name>A0A5E8HDL7_9LEPT</name>
<dbReference type="EMBL" id="AOGX02000015">
    <property type="protein sequence ID" value="EOQ88982.1"/>
    <property type="molecule type" value="Genomic_DNA"/>
</dbReference>
<proteinExistence type="predicted"/>
<sequence length="38" mass="4708">MCKYQKEKISFRYKLLHTNRMARASRCVVKILSHYRFT</sequence>
<dbReference type="Proteomes" id="UP000013996">
    <property type="component" value="Unassembled WGS sequence"/>
</dbReference>
<evidence type="ECO:0000313" key="1">
    <source>
        <dbReference type="EMBL" id="EOQ88982.1"/>
    </source>
</evidence>
<comment type="caution">
    <text evidence="1">The sequence shown here is derived from an EMBL/GenBank/DDBJ whole genome shotgun (WGS) entry which is preliminary data.</text>
</comment>
<dbReference type="AlphaFoldDB" id="A0A5E8HDL7"/>